<dbReference type="SUPFAM" id="SSF55307">
    <property type="entry name" value="Tubulin C-terminal domain-like"/>
    <property type="match status" value="1"/>
</dbReference>
<dbReference type="GO" id="GO:0005634">
    <property type="term" value="C:nucleus"/>
    <property type="evidence" value="ECO:0007669"/>
    <property type="project" value="UniProtKB-SubCell"/>
</dbReference>
<dbReference type="GO" id="GO:0005200">
    <property type="term" value="F:structural constituent of cytoskeleton"/>
    <property type="evidence" value="ECO:0000318"/>
    <property type="project" value="GO_Central"/>
</dbReference>
<dbReference type="PROSITE" id="PS00227">
    <property type="entry name" value="TUBULIN"/>
    <property type="match status" value="1"/>
</dbReference>
<evidence type="ECO:0000256" key="13">
    <source>
        <dbReference type="ARBA" id="ARBA00046149"/>
    </source>
</evidence>
<keyword evidence="9 14" id="KW-0342">GTP-binding</keyword>
<dbReference type="InterPro" id="IPR008280">
    <property type="entry name" value="Tub_FtsZ_C"/>
</dbReference>
<evidence type="ECO:0000256" key="1">
    <source>
        <dbReference type="ARBA" id="ARBA00004114"/>
    </source>
</evidence>
<dbReference type="SUPFAM" id="SSF52490">
    <property type="entry name" value="Tubulin nucleotide-binding domain-like"/>
    <property type="match status" value="1"/>
</dbReference>
<dbReference type="PRINTS" id="PR01224">
    <property type="entry name" value="DELTATUBULIN"/>
</dbReference>
<evidence type="ECO:0000313" key="16">
    <source>
        <dbReference type="EnsemblMetazoa" id="XP_030847574"/>
    </source>
</evidence>
<keyword evidence="11" id="KW-0966">Cell projection</keyword>
<dbReference type="Pfam" id="PF00091">
    <property type="entry name" value="Tubulin"/>
    <property type="match status" value="1"/>
</dbReference>
<dbReference type="InterPro" id="IPR023123">
    <property type="entry name" value="Tubulin_C"/>
</dbReference>
<dbReference type="Gene3D" id="1.10.287.600">
    <property type="entry name" value="Helix hairpin bin"/>
    <property type="match status" value="1"/>
</dbReference>
<dbReference type="Proteomes" id="UP000007110">
    <property type="component" value="Unassembled WGS sequence"/>
</dbReference>
<keyword evidence="6 14" id="KW-0493">Microtubule</keyword>
<evidence type="ECO:0000256" key="6">
    <source>
        <dbReference type="ARBA" id="ARBA00022701"/>
    </source>
</evidence>
<evidence type="ECO:0000256" key="10">
    <source>
        <dbReference type="ARBA" id="ARBA00023242"/>
    </source>
</evidence>
<dbReference type="GO" id="GO:0005525">
    <property type="term" value="F:GTP binding"/>
    <property type="evidence" value="ECO:0000318"/>
    <property type="project" value="GO_Central"/>
</dbReference>
<reference evidence="17" key="1">
    <citation type="submission" date="2015-02" db="EMBL/GenBank/DDBJ databases">
        <title>Genome sequencing for Strongylocentrotus purpuratus.</title>
        <authorList>
            <person name="Murali S."/>
            <person name="Liu Y."/>
            <person name="Vee V."/>
            <person name="English A."/>
            <person name="Wang M."/>
            <person name="Skinner E."/>
            <person name="Han Y."/>
            <person name="Muzny D.M."/>
            <person name="Worley K.C."/>
            <person name="Gibbs R.A."/>
        </authorList>
    </citation>
    <scope>NUCLEOTIDE SEQUENCE</scope>
</reference>
<sequence length="439" mass="49006">MSIVTVQLGQCGNQIGLSFFQTLMSDLAHSTVSSNQDYKDECLERFFHQSLEEGSSKTTPSARAVMVDMESKVIQNTVATAKKSGTWRYPDKQQFCRKRGAGNNWADGFYGHGSVVEEQVLEMVQREVEKCDRFGGFLSLMSVAGGTGSGVGTRITQCLKDRYPQALLMNQLVWPHCSGEVILQNYNAVLSLAHLYECADAINIIHNDHMRKICSSFSSTGSSNSGVSFTDMNKLIAEHMAILLQPSHHSGRSSTVCDMMGTLVSHPDYKLLTMYCVPQTSEGSLPFSTFAWPGLMKRLHQMVVNASVMEEGLNWQVKPGSTHSNKCISNHLILRGKDSTTADISPLRNSALYVGWIPSDFAFTCSHQSRQFRAYEKSACLMSNGRTAVGSLNTIVRKAWDMFAMRAYVHWYVRHGMEEEKFIDSFASLEQVLDNYKQI</sequence>
<dbReference type="GO" id="GO:0005737">
    <property type="term" value="C:cytoplasm"/>
    <property type="evidence" value="ECO:0000318"/>
    <property type="project" value="GO_Central"/>
</dbReference>
<evidence type="ECO:0000256" key="14">
    <source>
        <dbReference type="RuleBase" id="RU000352"/>
    </source>
</evidence>
<dbReference type="InterPro" id="IPR003008">
    <property type="entry name" value="Tubulin_FtsZ_GTPase"/>
</dbReference>
<dbReference type="InterPro" id="IPR036525">
    <property type="entry name" value="Tubulin/FtsZ_GTPase_sf"/>
</dbReference>
<comment type="subcellular location">
    <subcellularLocation>
        <location evidence="3">Cell projection</location>
        <location evidence="3">Cilium</location>
    </subcellularLocation>
    <subcellularLocation>
        <location evidence="1">Cytoplasm</location>
        <location evidence="1">Cytoskeleton</location>
        <location evidence="1">Microtubule organizing center</location>
        <location evidence="1">Centrosome</location>
        <location evidence="1">Centriole</location>
    </subcellularLocation>
    <subcellularLocation>
        <location evidence="2">Nucleus</location>
    </subcellularLocation>
</comment>
<dbReference type="GO" id="GO:0000226">
    <property type="term" value="P:microtubule cytoskeleton organization"/>
    <property type="evidence" value="ECO:0000318"/>
    <property type="project" value="GO_Central"/>
</dbReference>
<keyword evidence="7 14" id="KW-0547">Nucleotide-binding</keyword>
<comment type="function">
    <text evidence="13">Acts as a positive regulator of hedgehog signaling and regulates ciliary function.</text>
</comment>
<evidence type="ECO:0000256" key="8">
    <source>
        <dbReference type="ARBA" id="ARBA00022794"/>
    </source>
</evidence>
<dbReference type="GeneID" id="577305"/>
<dbReference type="GO" id="GO:0000278">
    <property type="term" value="P:mitotic cell cycle"/>
    <property type="evidence" value="ECO:0000318"/>
    <property type="project" value="GO_Central"/>
</dbReference>
<dbReference type="CDD" id="cd02189">
    <property type="entry name" value="delta_zeta_tubulin-like"/>
    <property type="match status" value="1"/>
</dbReference>
<dbReference type="PRINTS" id="PR01161">
    <property type="entry name" value="TUBULIN"/>
</dbReference>
<dbReference type="OMA" id="ACHPEYK"/>
<dbReference type="InParanoid" id="A0A7M7P7R1"/>
<dbReference type="AlphaFoldDB" id="A0A7M7P7R1"/>
<dbReference type="OrthoDB" id="10250004at2759"/>
<reference evidence="16" key="2">
    <citation type="submission" date="2021-01" db="UniProtKB">
        <authorList>
            <consortium name="EnsemblMetazoa"/>
        </authorList>
    </citation>
    <scope>IDENTIFICATION</scope>
</reference>
<dbReference type="Gene3D" id="3.40.50.1440">
    <property type="entry name" value="Tubulin/FtsZ, GTPase domain"/>
    <property type="match status" value="1"/>
</dbReference>
<dbReference type="KEGG" id="spu:577305"/>
<dbReference type="FunFam" id="3.40.50.1440:FF:000021">
    <property type="entry name" value="Tubulin delta chain"/>
    <property type="match status" value="1"/>
</dbReference>
<dbReference type="SMART" id="SM00864">
    <property type="entry name" value="Tubulin"/>
    <property type="match status" value="1"/>
</dbReference>
<proteinExistence type="inferred from homology"/>
<evidence type="ECO:0000259" key="15">
    <source>
        <dbReference type="SMART" id="SM00864"/>
    </source>
</evidence>
<dbReference type="InterPro" id="IPR000217">
    <property type="entry name" value="Tubulin"/>
</dbReference>
<dbReference type="GO" id="GO:0030030">
    <property type="term" value="P:cell projection organization"/>
    <property type="evidence" value="ECO:0007669"/>
    <property type="project" value="UniProtKB-KW"/>
</dbReference>
<dbReference type="GO" id="GO:0005929">
    <property type="term" value="C:cilium"/>
    <property type="evidence" value="ECO:0007669"/>
    <property type="project" value="UniProtKB-SubCell"/>
</dbReference>
<comment type="similarity">
    <text evidence="4 14">Belongs to the tubulin family.</text>
</comment>
<evidence type="ECO:0000256" key="9">
    <source>
        <dbReference type="ARBA" id="ARBA00023134"/>
    </source>
</evidence>
<accession>A0A7M7P7R1</accession>
<protein>
    <recommendedName>
        <fullName evidence="5">Tubulin delta chain</fullName>
    </recommendedName>
    <alternativeName>
        <fullName evidence="12">Delta-tubulin</fullName>
    </alternativeName>
</protein>
<dbReference type="RefSeq" id="XP_030847574.1">
    <property type="nucleotide sequence ID" value="XM_030991714.1"/>
</dbReference>
<dbReference type="EnsemblMetazoa" id="XM_030991714">
    <property type="protein sequence ID" value="XP_030847574"/>
    <property type="gene ID" value="LOC577305"/>
</dbReference>
<name>A0A7M7P7R1_STRPU</name>
<evidence type="ECO:0000256" key="11">
    <source>
        <dbReference type="ARBA" id="ARBA00023273"/>
    </source>
</evidence>
<dbReference type="GO" id="GO:0005874">
    <property type="term" value="C:microtubule"/>
    <property type="evidence" value="ECO:0000318"/>
    <property type="project" value="GO_Central"/>
</dbReference>
<evidence type="ECO:0000256" key="4">
    <source>
        <dbReference type="ARBA" id="ARBA00009636"/>
    </source>
</evidence>
<keyword evidence="10" id="KW-0539">Nucleus</keyword>
<dbReference type="InterPro" id="IPR002967">
    <property type="entry name" value="Delta_tubulin"/>
</dbReference>
<feature type="domain" description="Tubulin/FtsZ GTPase" evidence="15">
    <location>
        <begin position="43"/>
        <end position="251"/>
    </location>
</feature>
<dbReference type="InterPro" id="IPR017975">
    <property type="entry name" value="Tubulin_CS"/>
</dbReference>
<keyword evidence="17" id="KW-1185">Reference proteome</keyword>
<dbReference type="FunCoup" id="A0A7M7P7R1">
    <property type="interactions" value="88"/>
</dbReference>
<evidence type="ECO:0000256" key="12">
    <source>
        <dbReference type="ARBA" id="ARBA00030594"/>
    </source>
</evidence>
<dbReference type="CTD" id="51174"/>
<evidence type="ECO:0000256" key="2">
    <source>
        <dbReference type="ARBA" id="ARBA00004123"/>
    </source>
</evidence>
<evidence type="ECO:0000256" key="7">
    <source>
        <dbReference type="ARBA" id="ARBA00022741"/>
    </source>
</evidence>
<evidence type="ECO:0000256" key="5">
    <source>
        <dbReference type="ARBA" id="ARBA00014184"/>
    </source>
</evidence>
<organism evidence="16 17">
    <name type="scientific">Strongylocentrotus purpuratus</name>
    <name type="common">Purple sea urchin</name>
    <dbReference type="NCBI Taxonomy" id="7668"/>
    <lineage>
        <taxon>Eukaryota</taxon>
        <taxon>Metazoa</taxon>
        <taxon>Echinodermata</taxon>
        <taxon>Eleutherozoa</taxon>
        <taxon>Echinozoa</taxon>
        <taxon>Echinoidea</taxon>
        <taxon>Euechinoidea</taxon>
        <taxon>Echinacea</taxon>
        <taxon>Camarodonta</taxon>
        <taxon>Echinidea</taxon>
        <taxon>Strongylocentrotidae</taxon>
        <taxon>Strongylocentrotus</taxon>
    </lineage>
</organism>
<dbReference type="PANTHER" id="PTHR11588">
    <property type="entry name" value="TUBULIN"/>
    <property type="match status" value="1"/>
</dbReference>
<keyword evidence="8" id="KW-0970">Cilium biogenesis/degradation</keyword>
<dbReference type="GO" id="GO:0005814">
    <property type="term" value="C:centriole"/>
    <property type="evidence" value="ECO:0007669"/>
    <property type="project" value="UniProtKB-SubCell"/>
</dbReference>
<evidence type="ECO:0000256" key="3">
    <source>
        <dbReference type="ARBA" id="ARBA00004138"/>
    </source>
</evidence>
<evidence type="ECO:0000313" key="17">
    <source>
        <dbReference type="Proteomes" id="UP000007110"/>
    </source>
</evidence>